<organism evidence="5">
    <name type="scientific">Echinostoma caproni</name>
    <dbReference type="NCBI Taxonomy" id="27848"/>
    <lineage>
        <taxon>Eukaryota</taxon>
        <taxon>Metazoa</taxon>
        <taxon>Spiralia</taxon>
        <taxon>Lophotrochozoa</taxon>
        <taxon>Platyhelminthes</taxon>
        <taxon>Trematoda</taxon>
        <taxon>Digenea</taxon>
        <taxon>Plagiorchiida</taxon>
        <taxon>Echinostomata</taxon>
        <taxon>Echinostomatoidea</taxon>
        <taxon>Echinostomatidae</taxon>
        <taxon>Echinostoma</taxon>
    </lineage>
</organism>
<dbReference type="PROSITE" id="PS50097">
    <property type="entry name" value="BTB"/>
    <property type="match status" value="1"/>
</dbReference>
<sequence>MGSYFSSPSVEANNVCRKRKITSAVDNEIPIKKRIRSTYDYVYRELFCKGEGSDLTVKSMGHTWLLHRLYVKQSPFFCAMLEGGWKESGSDVIELELSDTNITKSSLDVIFGSFYHDTVVLSEKTVLSVLAAATWFHLEEVRSLCSQFMEFRTRYFFFIILKFFSLRNVVEFFQIAKQYNLPHLTKKTVNWAADNILLLQESHETFEFLRKIP</sequence>
<dbReference type="SUPFAM" id="SSF54695">
    <property type="entry name" value="POZ domain"/>
    <property type="match status" value="1"/>
</dbReference>
<evidence type="ECO:0000259" key="2">
    <source>
        <dbReference type="PROSITE" id="PS50097"/>
    </source>
</evidence>
<dbReference type="Pfam" id="PF00651">
    <property type="entry name" value="BTB"/>
    <property type="match status" value="1"/>
</dbReference>
<dbReference type="SMART" id="SM00225">
    <property type="entry name" value="BTB"/>
    <property type="match status" value="1"/>
</dbReference>
<accession>A0A183ATA6</accession>
<dbReference type="WBParaSite" id="ECPE_0001022301-mRNA-1">
    <property type="protein sequence ID" value="ECPE_0001022301-mRNA-1"/>
    <property type="gene ID" value="ECPE_0001022301"/>
</dbReference>
<reference evidence="5" key="1">
    <citation type="submission" date="2016-06" db="UniProtKB">
        <authorList>
            <consortium name="WormBaseParasite"/>
        </authorList>
    </citation>
    <scope>IDENTIFICATION</scope>
</reference>
<dbReference type="Proteomes" id="UP000272942">
    <property type="component" value="Unassembled WGS sequence"/>
</dbReference>
<evidence type="ECO:0000313" key="3">
    <source>
        <dbReference type="EMBL" id="VDP86638.1"/>
    </source>
</evidence>
<proteinExistence type="predicted"/>
<dbReference type="GO" id="GO:0007281">
    <property type="term" value="P:germ cell development"/>
    <property type="evidence" value="ECO:0007669"/>
    <property type="project" value="InterPro"/>
</dbReference>
<dbReference type="InterPro" id="IPR011333">
    <property type="entry name" value="SKP1/BTB/POZ_sf"/>
</dbReference>
<evidence type="ECO:0000256" key="1">
    <source>
        <dbReference type="ARBA" id="ARBA00022473"/>
    </source>
</evidence>
<dbReference type="AlphaFoldDB" id="A0A183ATA6"/>
<keyword evidence="4" id="KW-1185">Reference proteome</keyword>
<protein>
    <submittedName>
        <fullName evidence="5">BTB domain-containing protein</fullName>
    </submittedName>
</protein>
<dbReference type="PANTHER" id="PTHR23231:SF17">
    <property type="entry name" value="BTB DOMAIN-CONTAINING PROTEIN"/>
    <property type="match status" value="1"/>
</dbReference>
<dbReference type="PANTHER" id="PTHR23231">
    <property type="entry name" value="GERM CELL-LESS PROTEIN"/>
    <property type="match status" value="1"/>
</dbReference>
<keyword evidence="1" id="KW-0217">Developmental protein</keyword>
<evidence type="ECO:0000313" key="4">
    <source>
        <dbReference type="Proteomes" id="UP000272942"/>
    </source>
</evidence>
<dbReference type="InterPro" id="IPR043380">
    <property type="entry name" value="Gcl-like"/>
</dbReference>
<gene>
    <name evidence="3" type="ORF">ECPE_LOCUS10191</name>
</gene>
<dbReference type="EMBL" id="UZAN01048655">
    <property type="protein sequence ID" value="VDP86638.1"/>
    <property type="molecule type" value="Genomic_DNA"/>
</dbReference>
<dbReference type="Gene3D" id="3.30.710.10">
    <property type="entry name" value="Potassium Channel Kv1.1, Chain A"/>
    <property type="match status" value="1"/>
</dbReference>
<feature type="domain" description="BTB" evidence="2">
    <location>
        <begin position="53"/>
        <end position="123"/>
    </location>
</feature>
<dbReference type="OrthoDB" id="6359943at2759"/>
<reference evidence="3 4" key="2">
    <citation type="submission" date="2018-11" db="EMBL/GenBank/DDBJ databases">
        <authorList>
            <consortium name="Pathogen Informatics"/>
        </authorList>
    </citation>
    <scope>NUCLEOTIDE SEQUENCE [LARGE SCALE GENOMIC DNA]</scope>
    <source>
        <strain evidence="3 4">Egypt</strain>
    </source>
</reference>
<dbReference type="InterPro" id="IPR000210">
    <property type="entry name" value="BTB/POZ_dom"/>
</dbReference>
<evidence type="ECO:0000313" key="5">
    <source>
        <dbReference type="WBParaSite" id="ECPE_0001022301-mRNA-1"/>
    </source>
</evidence>
<name>A0A183ATA6_9TREM</name>